<proteinExistence type="predicted"/>
<dbReference type="Proteomes" id="UP001183809">
    <property type="component" value="Unassembled WGS sequence"/>
</dbReference>
<sequence length="180" mass="18421">MPPTSEPPIVASAPSSPPGPPSTLLKTPTSNIGKNGGSQHPSKRKSGGHGPNLADEVEWLLPTPKASDGIKGSPNQRHGNGDMTLPSAAASLLPTPRASDTGTPGRRPDKGWRPPLSAVVLPLWAEAAPEAEVPTGDGERTPPPSPDGRTSPAPRRRPPTLPDACAPTSWSGCRACLLAG</sequence>
<accession>A0ABU2U3A6</accession>
<feature type="compositionally biased region" description="Polar residues" evidence="1">
    <location>
        <begin position="31"/>
        <end position="40"/>
    </location>
</feature>
<feature type="region of interest" description="Disordered" evidence="1">
    <location>
        <begin position="1"/>
        <end position="166"/>
    </location>
</feature>
<protein>
    <submittedName>
        <fullName evidence="2">Uncharacterized protein</fullName>
    </submittedName>
</protein>
<evidence type="ECO:0000256" key="1">
    <source>
        <dbReference type="SAM" id="MobiDB-lite"/>
    </source>
</evidence>
<name>A0ABU2U3A6_9ACTN</name>
<evidence type="ECO:0000313" key="2">
    <source>
        <dbReference type="EMBL" id="MDT0467575.1"/>
    </source>
</evidence>
<dbReference type="EMBL" id="JAVREY010000056">
    <property type="protein sequence ID" value="MDT0467575.1"/>
    <property type="molecule type" value="Genomic_DNA"/>
</dbReference>
<organism evidence="2 3">
    <name type="scientific">Streptomyces gibsoniae</name>
    <dbReference type="NCBI Taxonomy" id="3075529"/>
    <lineage>
        <taxon>Bacteria</taxon>
        <taxon>Bacillati</taxon>
        <taxon>Actinomycetota</taxon>
        <taxon>Actinomycetes</taxon>
        <taxon>Kitasatosporales</taxon>
        <taxon>Streptomycetaceae</taxon>
        <taxon>Streptomyces</taxon>
    </lineage>
</organism>
<gene>
    <name evidence="2" type="ORF">RM764_32055</name>
</gene>
<reference evidence="3" key="1">
    <citation type="submission" date="2023-07" db="EMBL/GenBank/DDBJ databases">
        <title>30 novel species of actinomycetes from the DSMZ collection.</title>
        <authorList>
            <person name="Nouioui I."/>
        </authorList>
    </citation>
    <scope>NUCLEOTIDE SEQUENCE [LARGE SCALE GENOMIC DNA]</scope>
    <source>
        <strain evidence="3">DSM 41699</strain>
    </source>
</reference>
<keyword evidence="3" id="KW-1185">Reference proteome</keyword>
<evidence type="ECO:0000313" key="3">
    <source>
        <dbReference type="Proteomes" id="UP001183809"/>
    </source>
</evidence>
<comment type="caution">
    <text evidence="2">The sequence shown here is derived from an EMBL/GenBank/DDBJ whole genome shotgun (WGS) entry which is preliminary data.</text>
</comment>